<organism evidence="4 5">
    <name type="scientific">Nocardioides perillae</name>
    <dbReference type="NCBI Taxonomy" id="1119534"/>
    <lineage>
        <taxon>Bacteria</taxon>
        <taxon>Bacillati</taxon>
        <taxon>Actinomycetota</taxon>
        <taxon>Actinomycetes</taxon>
        <taxon>Propionibacteriales</taxon>
        <taxon>Nocardioidaceae</taxon>
        <taxon>Nocardioides</taxon>
    </lineage>
</organism>
<evidence type="ECO:0000256" key="1">
    <source>
        <dbReference type="SAM" id="Coils"/>
    </source>
</evidence>
<dbReference type="InterPro" id="IPR002525">
    <property type="entry name" value="Transp_IS110-like_N"/>
</dbReference>
<dbReference type="InterPro" id="IPR003346">
    <property type="entry name" value="Transposase_20"/>
</dbReference>
<protein>
    <submittedName>
        <fullName evidence="4">Transposase</fullName>
    </submittedName>
</protein>
<dbReference type="InterPro" id="IPR047650">
    <property type="entry name" value="Transpos_IS110"/>
</dbReference>
<dbReference type="AlphaFoldDB" id="A0A7Y9RWZ7"/>
<dbReference type="GO" id="GO:0004803">
    <property type="term" value="F:transposase activity"/>
    <property type="evidence" value="ECO:0007669"/>
    <property type="project" value="InterPro"/>
</dbReference>
<proteinExistence type="predicted"/>
<dbReference type="Proteomes" id="UP000544110">
    <property type="component" value="Unassembled WGS sequence"/>
</dbReference>
<keyword evidence="1" id="KW-0175">Coiled coil</keyword>
<keyword evidence="5" id="KW-1185">Reference proteome</keyword>
<dbReference type="GO" id="GO:0003677">
    <property type="term" value="F:DNA binding"/>
    <property type="evidence" value="ECO:0007669"/>
    <property type="project" value="InterPro"/>
</dbReference>
<accession>A0A7Y9RWZ7</accession>
<sequence>MTATRPEATQVLGGADTHADTIHVAAIDALGRDLGDREFPTTPTGYRDALAFLVAFGALTVIGIEGTSSYGAGLTRAAQAAGIAVREVIRPERSVRRLQGKSDPIDAYQAARAVLSQRAAAAPKDEHTEAIRALNNARRSAVKARTAAMNQIHHMLITAPTLVREKYRPLKEKALVNALAACRPSTKDPTSHGVLTALKTLARRHQFLTEQADDLHQQIRDLAQAANPHLMSLRGVGPATAAQLLITAGGNPERLRSEASFAALCGTAPVPASSGKTTRHRLSRGGDRAANCALHTIALVRMTSDPRTRAYVRTQRDRGRDHAEITRLLKRAIAREVYRSLTRGLAAPELTDLRPARQAKNITLTAAAKALGTYPSKIVRTELGTYPDCDLADRYRQWLLAA</sequence>
<dbReference type="GO" id="GO:0006313">
    <property type="term" value="P:DNA transposition"/>
    <property type="evidence" value="ECO:0007669"/>
    <property type="project" value="InterPro"/>
</dbReference>
<dbReference type="Pfam" id="PF01548">
    <property type="entry name" value="DEDD_Tnp_IS110"/>
    <property type="match status" value="1"/>
</dbReference>
<evidence type="ECO:0000313" key="5">
    <source>
        <dbReference type="Proteomes" id="UP000544110"/>
    </source>
</evidence>
<dbReference type="Pfam" id="PF02371">
    <property type="entry name" value="Transposase_20"/>
    <property type="match status" value="1"/>
</dbReference>
<dbReference type="PANTHER" id="PTHR33055">
    <property type="entry name" value="TRANSPOSASE FOR INSERTION SEQUENCE ELEMENT IS1111A"/>
    <property type="match status" value="1"/>
</dbReference>
<feature type="coiled-coil region" evidence="1">
    <location>
        <begin position="198"/>
        <end position="225"/>
    </location>
</feature>
<gene>
    <name evidence="4" type="ORF">BJ989_003143</name>
</gene>
<name>A0A7Y9RWZ7_9ACTN</name>
<dbReference type="RefSeq" id="WP_179519027.1">
    <property type="nucleotide sequence ID" value="NZ_JACCAC010000001.1"/>
</dbReference>
<evidence type="ECO:0000259" key="3">
    <source>
        <dbReference type="Pfam" id="PF02371"/>
    </source>
</evidence>
<evidence type="ECO:0000259" key="2">
    <source>
        <dbReference type="Pfam" id="PF01548"/>
    </source>
</evidence>
<dbReference type="NCBIfam" id="NF033542">
    <property type="entry name" value="transpos_IS110"/>
    <property type="match status" value="1"/>
</dbReference>
<comment type="caution">
    <text evidence="4">The sequence shown here is derived from an EMBL/GenBank/DDBJ whole genome shotgun (WGS) entry which is preliminary data.</text>
</comment>
<dbReference type="PANTHER" id="PTHR33055:SF16">
    <property type="entry name" value="TRANSPOSASE FOR INSERTION SEQUENCE ELEMENT IS1547"/>
    <property type="match status" value="1"/>
</dbReference>
<dbReference type="EMBL" id="JACCAC010000001">
    <property type="protein sequence ID" value="NYG56839.1"/>
    <property type="molecule type" value="Genomic_DNA"/>
</dbReference>
<reference evidence="4 5" key="1">
    <citation type="submission" date="2020-07" db="EMBL/GenBank/DDBJ databases">
        <title>Sequencing the genomes of 1000 actinobacteria strains.</title>
        <authorList>
            <person name="Klenk H.-P."/>
        </authorList>
    </citation>
    <scope>NUCLEOTIDE SEQUENCE [LARGE SCALE GENOMIC DNA]</scope>
    <source>
        <strain evidence="4 5">DSM 24552</strain>
    </source>
</reference>
<evidence type="ECO:0000313" key="4">
    <source>
        <dbReference type="EMBL" id="NYG56839.1"/>
    </source>
</evidence>
<feature type="domain" description="Transposase IS116/IS110/IS902 C-terminal" evidence="3">
    <location>
        <begin position="229"/>
        <end position="312"/>
    </location>
</feature>
<feature type="domain" description="Transposase IS110-like N-terminal" evidence="2">
    <location>
        <begin position="14"/>
        <end position="156"/>
    </location>
</feature>